<dbReference type="GO" id="GO:0003676">
    <property type="term" value="F:nucleic acid binding"/>
    <property type="evidence" value="ECO:0007669"/>
    <property type="project" value="InterPro"/>
</dbReference>
<evidence type="ECO:0000313" key="1">
    <source>
        <dbReference type="EMBL" id="GFS44975.1"/>
    </source>
</evidence>
<name>A0A8X6MEL3_9ARAC</name>
<proteinExistence type="predicted"/>
<dbReference type="Proteomes" id="UP000886998">
    <property type="component" value="Unassembled WGS sequence"/>
</dbReference>
<evidence type="ECO:0008006" key="3">
    <source>
        <dbReference type="Google" id="ProtNLM"/>
    </source>
</evidence>
<keyword evidence="2" id="KW-1185">Reference proteome</keyword>
<dbReference type="Gene3D" id="3.30.420.10">
    <property type="entry name" value="Ribonuclease H-like superfamily/Ribonuclease H"/>
    <property type="match status" value="1"/>
</dbReference>
<dbReference type="AlphaFoldDB" id="A0A8X6MEL3"/>
<dbReference type="InterPro" id="IPR036397">
    <property type="entry name" value="RNaseH_sf"/>
</dbReference>
<sequence length="86" mass="9972">MANRVIGPYFFGNEDGMPKTISGASYRTMIENFWRLMVEQNLNLWFQQDGSIAHTARQTMDLLREILGERLILKIHISLAHLIPQI</sequence>
<reference evidence="1" key="1">
    <citation type="submission" date="2020-08" db="EMBL/GenBank/DDBJ databases">
        <title>Multicomponent nature underlies the extraordinary mechanical properties of spider dragline silk.</title>
        <authorList>
            <person name="Kono N."/>
            <person name="Nakamura H."/>
            <person name="Mori M."/>
            <person name="Yoshida Y."/>
            <person name="Ohtoshi R."/>
            <person name="Malay A.D."/>
            <person name="Moran D.A.P."/>
            <person name="Tomita M."/>
            <person name="Numata K."/>
            <person name="Arakawa K."/>
        </authorList>
    </citation>
    <scope>NUCLEOTIDE SEQUENCE</scope>
</reference>
<protein>
    <recommendedName>
        <fullName evidence="3">Transposase</fullName>
    </recommendedName>
</protein>
<gene>
    <name evidence="1" type="ORF">TNIN_334931</name>
</gene>
<dbReference type="OrthoDB" id="6436543at2759"/>
<comment type="caution">
    <text evidence="1">The sequence shown here is derived from an EMBL/GenBank/DDBJ whole genome shotgun (WGS) entry which is preliminary data.</text>
</comment>
<dbReference type="EMBL" id="BMAV01025817">
    <property type="protein sequence ID" value="GFS44975.1"/>
    <property type="molecule type" value="Genomic_DNA"/>
</dbReference>
<evidence type="ECO:0000313" key="2">
    <source>
        <dbReference type="Proteomes" id="UP000886998"/>
    </source>
</evidence>
<organism evidence="1 2">
    <name type="scientific">Trichonephila inaurata madagascariensis</name>
    <dbReference type="NCBI Taxonomy" id="2747483"/>
    <lineage>
        <taxon>Eukaryota</taxon>
        <taxon>Metazoa</taxon>
        <taxon>Ecdysozoa</taxon>
        <taxon>Arthropoda</taxon>
        <taxon>Chelicerata</taxon>
        <taxon>Arachnida</taxon>
        <taxon>Araneae</taxon>
        <taxon>Araneomorphae</taxon>
        <taxon>Entelegynae</taxon>
        <taxon>Araneoidea</taxon>
        <taxon>Nephilidae</taxon>
        <taxon>Trichonephila</taxon>
        <taxon>Trichonephila inaurata</taxon>
    </lineage>
</organism>
<accession>A0A8X6MEL3</accession>